<feature type="domain" description="T6SS Transcription factor RovC-like DNA binding" evidence="1">
    <location>
        <begin position="112"/>
        <end position="209"/>
    </location>
</feature>
<accession>A0A1Y5PWA9</accession>
<dbReference type="AlphaFoldDB" id="A0A1Y5PWA9"/>
<organism evidence="2">
    <name type="scientific">uncultured Sphingopyxis sp</name>
    <dbReference type="NCBI Taxonomy" id="310581"/>
    <lineage>
        <taxon>Bacteria</taxon>
        <taxon>Pseudomonadati</taxon>
        <taxon>Pseudomonadota</taxon>
        <taxon>Alphaproteobacteria</taxon>
        <taxon>Sphingomonadales</taxon>
        <taxon>Sphingomonadaceae</taxon>
        <taxon>Sphingopyxis</taxon>
        <taxon>environmental samples</taxon>
    </lineage>
</organism>
<dbReference type="EMBL" id="LT598653">
    <property type="protein sequence ID" value="SBV31787.1"/>
    <property type="molecule type" value="Genomic_DNA"/>
</dbReference>
<gene>
    <name evidence="2" type="ORF">SPPYR_0667</name>
</gene>
<name>A0A1Y5PWA9_9SPHN</name>
<dbReference type="RefSeq" id="WP_295323678.1">
    <property type="nucleotide sequence ID" value="NZ_LT598653.1"/>
</dbReference>
<dbReference type="KEGG" id="sphu:SPPYR_0667"/>
<evidence type="ECO:0000313" key="2">
    <source>
        <dbReference type="EMBL" id="SBV31787.1"/>
    </source>
</evidence>
<dbReference type="Pfam" id="PF10074">
    <property type="entry name" value="RovC_DNA-bd"/>
    <property type="match status" value="1"/>
</dbReference>
<reference evidence="2" key="1">
    <citation type="submission" date="2016-03" db="EMBL/GenBank/DDBJ databases">
        <authorList>
            <person name="Ploux O."/>
        </authorList>
    </citation>
    <scope>NUCLEOTIDE SEQUENCE</scope>
    <source>
        <strain evidence="2">UC10</strain>
    </source>
</reference>
<evidence type="ECO:0000259" key="1">
    <source>
        <dbReference type="Pfam" id="PF10074"/>
    </source>
</evidence>
<sequence>MAATGQGAWPGACSFAEDPSRAAPDARVVWDAGIDLDTLRVAALPVDPRHADRFDHDRFARWLYVVTDPEGREHAVLSDGYRRIRIDVEEGSLADGRPVLLRYLLSGSVGRDTDARLLPLRRAAGLFRTGRFLPALFPVERRIERLIDVLRVADALKAGASQRDIACALFGDERISLDWRAASDSLRSRVRRLVREARRMAAGGYRNLLGGHGLDE</sequence>
<dbReference type="InterPro" id="IPR018754">
    <property type="entry name" value="RovC-like_DNA-bd"/>
</dbReference>
<protein>
    <recommendedName>
        <fullName evidence="1">T6SS Transcription factor RovC-like DNA binding domain-containing protein</fullName>
    </recommendedName>
</protein>
<proteinExistence type="predicted"/>